<reference evidence="2 3" key="1">
    <citation type="submission" date="2019-04" db="EMBL/GenBank/DDBJ databases">
        <title>Friends and foes A comparative genomics studyof 23 Aspergillus species from section Flavi.</title>
        <authorList>
            <consortium name="DOE Joint Genome Institute"/>
            <person name="Kjaerbolling I."/>
            <person name="Vesth T."/>
            <person name="Frisvad J.C."/>
            <person name="Nybo J.L."/>
            <person name="Theobald S."/>
            <person name="Kildgaard S."/>
            <person name="Isbrandt T."/>
            <person name="Kuo A."/>
            <person name="Sato A."/>
            <person name="Lyhne E.K."/>
            <person name="Kogle M.E."/>
            <person name="Wiebenga A."/>
            <person name="Kun R.S."/>
            <person name="Lubbers R.J."/>
            <person name="Makela M.R."/>
            <person name="Barry K."/>
            <person name="Chovatia M."/>
            <person name="Clum A."/>
            <person name="Daum C."/>
            <person name="Haridas S."/>
            <person name="He G."/>
            <person name="LaButti K."/>
            <person name="Lipzen A."/>
            <person name="Mondo S."/>
            <person name="Riley R."/>
            <person name="Salamov A."/>
            <person name="Simmons B.A."/>
            <person name="Magnuson J.K."/>
            <person name="Henrissat B."/>
            <person name="Mortensen U.H."/>
            <person name="Larsen T.O."/>
            <person name="Devries R.P."/>
            <person name="Grigoriev I.V."/>
            <person name="Machida M."/>
            <person name="Baker S.E."/>
            <person name="Andersen M.R."/>
        </authorList>
    </citation>
    <scope>NUCLEOTIDE SEQUENCE [LARGE SCALE GENOMIC DNA]</scope>
    <source>
        <strain evidence="2 3">IBT 29228</strain>
    </source>
</reference>
<accession>A0A5N7B281</accession>
<dbReference type="OrthoDB" id="4413082at2759"/>
<dbReference type="InterPro" id="IPR036673">
    <property type="entry name" value="Cyanovirin-N_sf"/>
</dbReference>
<proteinExistence type="predicted"/>
<evidence type="ECO:0000313" key="3">
    <source>
        <dbReference type="Proteomes" id="UP000326198"/>
    </source>
</evidence>
<gene>
    <name evidence="2" type="ORF">BDV26DRAFT_295173</name>
</gene>
<name>A0A5N7B281_9EURO</name>
<keyword evidence="1" id="KW-0732">Signal</keyword>
<dbReference type="Gene3D" id="2.30.60.10">
    <property type="entry name" value="Cyanovirin-N"/>
    <property type="match status" value="1"/>
</dbReference>
<evidence type="ECO:0000313" key="2">
    <source>
        <dbReference type="EMBL" id="KAE8375248.1"/>
    </source>
</evidence>
<protein>
    <recommendedName>
        <fullName evidence="4">Cyanovirin-N domain-containing protein</fullName>
    </recommendedName>
</protein>
<evidence type="ECO:0000256" key="1">
    <source>
        <dbReference type="SAM" id="SignalP"/>
    </source>
</evidence>
<dbReference type="Proteomes" id="UP000326198">
    <property type="component" value="Unassembled WGS sequence"/>
</dbReference>
<feature type="signal peptide" evidence="1">
    <location>
        <begin position="1"/>
        <end position="23"/>
    </location>
</feature>
<dbReference type="EMBL" id="ML736264">
    <property type="protein sequence ID" value="KAE8375248.1"/>
    <property type="molecule type" value="Genomic_DNA"/>
</dbReference>
<dbReference type="AlphaFoldDB" id="A0A5N7B281"/>
<feature type="chain" id="PRO_5024873894" description="Cyanovirin-N domain-containing protein" evidence="1">
    <location>
        <begin position="24"/>
        <end position="212"/>
    </location>
</feature>
<organism evidence="2 3">
    <name type="scientific">Aspergillus bertholletiae</name>
    <dbReference type="NCBI Taxonomy" id="1226010"/>
    <lineage>
        <taxon>Eukaryota</taxon>
        <taxon>Fungi</taxon>
        <taxon>Dikarya</taxon>
        <taxon>Ascomycota</taxon>
        <taxon>Pezizomycotina</taxon>
        <taxon>Eurotiomycetes</taxon>
        <taxon>Eurotiomycetidae</taxon>
        <taxon>Eurotiales</taxon>
        <taxon>Aspergillaceae</taxon>
        <taxon>Aspergillus</taxon>
        <taxon>Aspergillus subgen. Circumdati</taxon>
    </lineage>
</organism>
<sequence>MHHFVLILTLYLSALAAAGGAQSKTNSAAEGHDISMTTLEPISKRPVHDDCRHFKVRITSPKAKAKTQTPAGTKGPSLVATPYRQVLMIASCRRPMADGVLPQRYGLWDDNHLRETVLDLDKCAGWNAKTNSLTPESDGKGFMKGDCWSCRYTESKKVSRKGDFQCYCDNVDKKLKHTIPQSKVKSYALKFDIDSVLWSKDGHLNCHNHIGS</sequence>
<keyword evidence="3" id="KW-1185">Reference proteome</keyword>
<evidence type="ECO:0008006" key="4">
    <source>
        <dbReference type="Google" id="ProtNLM"/>
    </source>
</evidence>